<feature type="region of interest" description="Disordered" evidence="5">
    <location>
        <begin position="16"/>
        <end position="252"/>
    </location>
</feature>
<evidence type="ECO:0000256" key="5">
    <source>
        <dbReference type="SAM" id="MobiDB-lite"/>
    </source>
</evidence>
<feature type="compositionally biased region" description="Pro residues" evidence="5">
    <location>
        <begin position="616"/>
        <end position="631"/>
    </location>
</feature>
<feature type="compositionally biased region" description="Low complexity" evidence="5">
    <location>
        <begin position="407"/>
        <end position="418"/>
    </location>
</feature>
<dbReference type="SUPFAM" id="SSF57850">
    <property type="entry name" value="RING/U-box"/>
    <property type="match status" value="1"/>
</dbReference>
<dbReference type="AlphaFoldDB" id="A0A4Y7U0Z6"/>
<dbReference type="PRINTS" id="PR01217">
    <property type="entry name" value="PRICHEXTENSN"/>
</dbReference>
<feature type="compositionally biased region" description="Polar residues" evidence="5">
    <location>
        <begin position="120"/>
        <end position="134"/>
    </location>
</feature>
<dbReference type="GO" id="GO:0016567">
    <property type="term" value="P:protein ubiquitination"/>
    <property type="evidence" value="ECO:0007669"/>
    <property type="project" value="UniProtKB-UniPathway"/>
</dbReference>
<dbReference type="Gene3D" id="3.30.40.10">
    <property type="entry name" value="Zinc/RING finger domain, C3HC4 (zinc finger)"/>
    <property type="match status" value="1"/>
</dbReference>
<evidence type="ECO:0000256" key="2">
    <source>
        <dbReference type="ARBA" id="ARBA00022771"/>
    </source>
</evidence>
<feature type="compositionally biased region" description="Low complexity" evidence="5">
    <location>
        <begin position="155"/>
        <end position="179"/>
    </location>
</feature>
<dbReference type="SMART" id="SM00184">
    <property type="entry name" value="RING"/>
    <property type="match status" value="2"/>
</dbReference>
<evidence type="ECO:0000256" key="1">
    <source>
        <dbReference type="ARBA" id="ARBA00022723"/>
    </source>
</evidence>
<name>A0A4Y7U0Z6_COPMI</name>
<feature type="region of interest" description="Disordered" evidence="5">
    <location>
        <begin position="609"/>
        <end position="648"/>
    </location>
</feature>
<feature type="region of interest" description="Disordered" evidence="5">
    <location>
        <begin position="400"/>
        <end position="496"/>
    </location>
</feature>
<evidence type="ECO:0000256" key="3">
    <source>
        <dbReference type="ARBA" id="ARBA00022833"/>
    </source>
</evidence>
<feature type="compositionally biased region" description="Low complexity" evidence="5">
    <location>
        <begin position="523"/>
        <end position="544"/>
    </location>
</feature>
<reference evidence="7 8" key="1">
    <citation type="journal article" date="2019" name="Nat. Ecol. Evol.">
        <title>Megaphylogeny resolves global patterns of mushroom evolution.</title>
        <authorList>
            <person name="Varga T."/>
            <person name="Krizsan K."/>
            <person name="Foldi C."/>
            <person name="Dima B."/>
            <person name="Sanchez-Garcia M."/>
            <person name="Sanchez-Ramirez S."/>
            <person name="Szollosi G.J."/>
            <person name="Szarkandi J.G."/>
            <person name="Papp V."/>
            <person name="Albert L."/>
            <person name="Andreopoulos W."/>
            <person name="Angelini C."/>
            <person name="Antonin V."/>
            <person name="Barry K.W."/>
            <person name="Bougher N.L."/>
            <person name="Buchanan P."/>
            <person name="Buyck B."/>
            <person name="Bense V."/>
            <person name="Catcheside P."/>
            <person name="Chovatia M."/>
            <person name="Cooper J."/>
            <person name="Damon W."/>
            <person name="Desjardin D."/>
            <person name="Finy P."/>
            <person name="Geml J."/>
            <person name="Haridas S."/>
            <person name="Hughes K."/>
            <person name="Justo A."/>
            <person name="Karasinski D."/>
            <person name="Kautmanova I."/>
            <person name="Kiss B."/>
            <person name="Kocsube S."/>
            <person name="Kotiranta H."/>
            <person name="LaButti K.M."/>
            <person name="Lechner B.E."/>
            <person name="Liimatainen K."/>
            <person name="Lipzen A."/>
            <person name="Lukacs Z."/>
            <person name="Mihaltcheva S."/>
            <person name="Morgado L.N."/>
            <person name="Niskanen T."/>
            <person name="Noordeloos M.E."/>
            <person name="Ohm R.A."/>
            <person name="Ortiz-Santana B."/>
            <person name="Ovrebo C."/>
            <person name="Racz N."/>
            <person name="Riley R."/>
            <person name="Savchenko A."/>
            <person name="Shiryaev A."/>
            <person name="Soop K."/>
            <person name="Spirin V."/>
            <person name="Szebenyi C."/>
            <person name="Tomsovsky M."/>
            <person name="Tulloss R.E."/>
            <person name="Uehling J."/>
            <person name="Grigoriev I.V."/>
            <person name="Vagvolgyi C."/>
            <person name="Papp T."/>
            <person name="Martin F.M."/>
            <person name="Miettinen O."/>
            <person name="Hibbett D.S."/>
            <person name="Nagy L.G."/>
        </authorList>
    </citation>
    <scope>NUCLEOTIDE SEQUENCE [LARGE SCALE GENOMIC DNA]</scope>
    <source>
        <strain evidence="7 8">FP101781</strain>
    </source>
</reference>
<feature type="region of interest" description="Disordered" evidence="5">
    <location>
        <begin position="518"/>
        <end position="580"/>
    </location>
</feature>
<dbReference type="PROSITE" id="PS50089">
    <property type="entry name" value="ZF_RING_2"/>
    <property type="match status" value="1"/>
</dbReference>
<organism evidence="7 8">
    <name type="scientific">Coprinellus micaceus</name>
    <name type="common">Glistening ink-cap mushroom</name>
    <name type="synonym">Coprinus micaceus</name>
    <dbReference type="NCBI Taxonomy" id="71717"/>
    <lineage>
        <taxon>Eukaryota</taxon>
        <taxon>Fungi</taxon>
        <taxon>Dikarya</taxon>
        <taxon>Basidiomycota</taxon>
        <taxon>Agaricomycotina</taxon>
        <taxon>Agaricomycetes</taxon>
        <taxon>Agaricomycetidae</taxon>
        <taxon>Agaricales</taxon>
        <taxon>Agaricineae</taxon>
        <taxon>Psathyrellaceae</taxon>
        <taxon>Coprinellus</taxon>
    </lineage>
</organism>
<protein>
    <recommendedName>
        <fullName evidence="6">RING-type domain-containing protein</fullName>
    </recommendedName>
</protein>
<feature type="compositionally biased region" description="Pro residues" evidence="5">
    <location>
        <begin position="419"/>
        <end position="428"/>
    </location>
</feature>
<dbReference type="EMBL" id="QPFP01000001">
    <property type="protein sequence ID" value="TEB40100.1"/>
    <property type="molecule type" value="Genomic_DNA"/>
</dbReference>
<dbReference type="STRING" id="71717.A0A4Y7U0Z6"/>
<feature type="compositionally biased region" description="Pro residues" evidence="5">
    <location>
        <begin position="700"/>
        <end position="714"/>
    </location>
</feature>
<gene>
    <name evidence="7" type="ORF">FA13DRAFT_1724325</name>
</gene>
<feature type="region of interest" description="Disordered" evidence="5">
    <location>
        <begin position="683"/>
        <end position="759"/>
    </location>
</feature>
<dbReference type="GO" id="GO:0008270">
    <property type="term" value="F:zinc ion binding"/>
    <property type="evidence" value="ECO:0007669"/>
    <property type="project" value="UniProtKB-KW"/>
</dbReference>
<dbReference type="PANTHER" id="PTHR15710">
    <property type="entry name" value="E3 UBIQUITIN-PROTEIN LIGASE PRAJA"/>
    <property type="match status" value="1"/>
</dbReference>
<feature type="compositionally biased region" description="Polar residues" evidence="5">
    <location>
        <begin position="180"/>
        <end position="192"/>
    </location>
</feature>
<feature type="compositionally biased region" description="Pro residues" evidence="5">
    <location>
        <begin position="196"/>
        <end position="207"/>
    </location>
</feature>
<feature type="compositionally biased region" description="Low complexity" evidence="5">
    <location>
        <begin position="226"/>
        <end position="246"/>
    </location>
</feature>
<accession>A0A4Y7U0Z6</accession>
<feature type="compositionally biased region" description="Low complexity" evidence="5">
    <location>
        <begin position="552"/>
        <end position="565"/>
    </location>
</feature>
<proteinExistence type="predicted"/>
<keyword evidence="2 4" id="KW-0863">Zinc-finger</keyword>
<keyword evidence="1" id="KW-0479">Metal-binding</keyword>
<evidence type="ECO:0000256" key="4">
    <source>
        <dbReference type="PROSITE-ProRule" id="PRU00175"/>
    </source>
</evidence>
<comment type="caution">
    <text evidence="7">The sequence shown here is derived from an EMBL/GenBank/DDBJ whole genome shotgun (WGS) entry which is preliminary data.</text>
</comment>
<keyword evidence="3" id="KW-0862">Zinc</keyword>
<dbReference type="OrthoDB" id="8062037at2759"/>
<dbReference type="UniPathway" id="UPA00143"/>
<dbReference type="InterPro" id="IPR001841">
    <property type="entry name" value="Znf_RING"/>
</dbReference>
<dbReference type="Pfam" id="PF13639">
    <property type="entry name" value="zf-RING_2"/>
    <property type="match status" value="1"/>
</dbReference>
<feature type="domain" description="RING-type" evidence="6">
    <location>
        <begin position="318"/>
        <end position="385"/>
    </location>
</feature>
<keyword evidence="8" id="KW-1185">Reference proteome</keyword>
<feature type="compositionally biased region" description="Pro residues" evidence="5">
    <location>
        <begin position="86"/>
        <end position="98"/>
    </location>
</feature>
<evidence type="ECO:0000259" key="6">
    <source>
        <dbReference type="PROSITE" id="PS50089"/>
    </source>
</evidence>
<sequence>MDYDYFAEQLRQLQRAESTSTGELADLNPDMPPLEPISASSTPQTAMDVDDNGDEYAMASESSSRNDSQEVEMTLEAIDDFEDPPLPEIEPVATPVPRPNRRARVEDDDDDERDRRHPSQRITNPPSRQETPASTPLPAPRPQLFAFDFLNNHIPSSSPAAAPSSASPSSQPTQNASAPIRSSSVPQPTASTPQGQPRPAPGQPPFPGFAVSFDLDGIAVGPSFTAAPNANQQAPAPGTGPVPQAQGQGGPQTLADLFNSPTFLHDFLGIEPDIDDPDRADRLIKGLEEVPAGLVKRLERIGGIGATGTDLSGGDSGCAVCWEKLLPDEGVDEDANSKSKQKAAGGGEEKPLLTIVSLPCAHVFHADCLRPWFSRPKQTTCPTCRFNIDPENLTFVPYRQRQSRPEPAGTSVPTSTVPPNAPPAPTPAPAAAASIPIRSEEGPSTADASASVPRSDGTSRVRSSPAGGPPPRRAGSEPPLNRAPHPPTGTGIHSDMFTIPGGHVVFVSQPIQINAQGQPVATALGQQGQQSAQSNPTAPQQSSSAPPPPDSTHPSSNPPLSTSPPQDRPVFGPPLPPGMTFPTNLPDGMVAFDIAFPIPASLFGAFNHAGAGAPGRGPPTPQTNPSAPPPASQAQNTQPRPAVPPLRFPGGAFAGLNFGRPAGAAGAPGAVNMTDLFRSLFQPLTANPPAAGGPQSTQPSHPPQAPQPSAPGAPPTATDPSPPTAPAPTNTQSPPPHPQPQARQTSPANTEENRTPPPLNTQEAFRRQLLEAFNNIFNPTEFLRAMFLNGLAGAGTTDFGAAGFGMPGSLFEDRRDVGPKKEWTPPPPPGPTLRQRIEKREHEAGLRCSDISCGIGPSDEEPCISEADAQLKQLSIHETGKGGNRVCSHSFHSSCLVSAERVARRGADASIVGSDVEVNCPVCRGAGSISKSDWDEGVHTLE</sequence>
<dbReference type="InterPro" id="IPR013083">
    <property type="entry name" value="Znf_RING/FYVE/PHD"/>
</dbReference>
<evidence type="ECO:0000313" key="7">
    <source>
        <dbReference type="EMBL" id="TEB40100.1"/>
    </source>
</evidence>
<evidence type="ECO:0000313" key="8">
    <source>
        <dbReference type="Proteomes" id="UP000298030"/>
    </source>
</evidence>
<dbReference type="Proteomes" id="UP000298030">
    <property type="component" value="Unassembled WGS sequence"/>
</dbReference>